<keyword evidence="3 6" id="KW-0812">Transmembrane</keyword>
<feature type="transmembrane region" description="Helical" evidence="6">
    <location>
        <begin position="203"/>
        <end position="226"/>
    </location>
</feature>
<dbReference type="PANTHER" id="PTHR21716:SF4">
    <property type="entry name" value="TRANSMEMBRANE PROTEIN 245"/>
    <property type="match status" value="1"/>
</dbReference>
<evidence type="ECO:0008006" key="8">
    <source>
        <dbReference type="Google" id="ProtNLM"/>
    </source>
</evidence>
<feature type="transmembrane region" description="Helical" evidence="6">
    <location>
        <begin position="151"/>
        <end position="169"/>
    </location>
</feature>
<feature type="transmembrane region" description="Helical" evidence="6">
    <location>
        <begin position="58"/>
        <end position="80"/>
    </location>
</feature>
<evidence type="ECO:0000256" key="6">
    <source>
        <dbReference type="SAM" id="Phobius"/>
    </source>
</evidence>
<dbReference type="Pfam" id="PF01594">
    <property type="entry name" value="AI-2E_transport"/>
    <property type="match status" value="1"/>
</dbReference>
<keyword evidence="4 6" id="KW-1133">Transmembrane helix</keyword>
<name>A0A381RRL7_9ZZZZ</name>
<evidence type="ECO:0000256" key="3">
    <source>
        <dbReference type="ARBA" id="ARBA00022692"/>
    </source>
</evidence>
<reference evidence="7" key="1">
    <citation type="submission" date="2018-05" db="EMBL/GenBank/DDBJ databases">
        <authorList>
            <person name="Lanie J.A."/>
            <person name="Ng W.-L."/>
            <person name="Kazmierczak K.M."/>
            <person name="Andrzejewski T.M."/>
            <person name="Davidsen T.M."/>
            <person name="Wayne K.J."/>
            <person name="Tettelin H."/>
            <person name="Glass J.I."/>
            <person name="Rusch D."/>
            <person name="Podicherti R."/>
            <person name="Tsui H.-C.T."/>
            <person name="Winkler M.E."/>
        </authorList>
    </citation>
    <scope>NUCLEOTIDE SEQUENCE</scope>
</reference>
<sequence length="342" mass="37616">MKSKNAFIILLTAVSLLFATLIIDFILPIFWAIVLAILFSPINQYLGNKINKPALTSLCTIVLISLLVLAPCFFIMTAVADETLTIVREIETGEINLEKFLISISQLLPTLTERLNTLGYDTNVLIGQANNIVLGTSQYALSLIMSIGENILRFLLLTFVMIYLLFFFLKDGDQIITKCVNAFPLEDNQERFLIEKFKNVTKATVKGTIVVGVVQGIIGGVIFALLDIKAAVLWGVLMAFFSILPSIGTAIIWFPAACILFFSGAWLKALILLLVGFFIIGLIDNFLRPYLVGKETKLPDYLILLTTLGGVSLVGLSGFVIGPIIAALFITLWSLLKLDQNT</sequence>
<accession>A0A381RRL7</accession>
<feature type="transmembrane region" description="Helical" evidence="6">
    <location>
        <begin position="232"/>
        <end position="253"/>
    </location>
</feature>
<evidence type="ECO:0000256" key="1">
    <source>
        <dbReference type="ARBA" id="ARBA00004141"/>
    </source>
</evidence>
<proteinExistence type="inferred from homology"/>
<dbReference type="EMBL" id="UINC01002242">
    <property type="protein sequence ID" value="SUZ94526.1"/>
    <property type="molecule type" value="Genomic_DNA"/>
</dbReference>
<protein>
    <recommendedName>
        <fullName evidence="8">AI-2E family transporter</fullName>
    </recommendedName>
</protein>
<dbReference type="InterPro" id="IPR002549">
    <property type="entry name" value="AI-2E-like"/>
</dbReference>
<evidence type="ECO:0000256" key="5">
    <source>
        <dbReference type="ARBA" id="ARBA00023136"/>
    </source>
</evidence>
<dbReference type="AlphaFoldDB" id="A0A381RRL7"/>
<organism evidence="7">
    <name type="scientific">marine metagenome</name>
    <dbReference type="NCBI Taxonomy" id="408172"/>
    <lineage>
        <taxon>unclassified sequences</taxon>
        <taxon>metagenomes</taxon>
        <taxon>ecological metagenomes</taxon>
    </lineage>
</organism>
<gene>
    <name evidence="7" type="ORF">METZ01_LOCUS47380</name>
</gene>
<comment type="subcellular location">
    <subcellularLocation>
        <location evidence="1">Membrane</location>
        <topology evidence="1">Multi-pass membrane protein</topology>
    </subcellularLocation>
</comment>
<dbReference type="GO" id="GO:0016020">
    <property type="term" value="C:membrane"/>
    <property type="evidence" value="ECO:0007669"/>
    <property type="project" value="UniProtKB-SubCell"/>
</dbReference>
<evidence type="ECO:0000256" key="4">
    <source>
        <dbReference type="ARBA" id="ARBA00022989"/>
    </source>
</evidence>
<evidence type="ECO:0000313" key="7">
    <source>
        <dbReference type="EMBL" id="SUZ94526.1"/>
    </source>
</evidence>
<evidence type="ECO:0000256" key="2">
    <source>
        <dbReference type="ARBA" id="ARBA00009773"/>
    </source>
</evidence>
<feature type="transmembrane region" description="Helical" evidence="6">
    <location>
        <begin position="303"/>
        <end position="336"/>
    </location>
</feature>
<comment type="similarity">
    <text evidence="2">Belongs to the autoinducer-2 exporter (AI-2E) (TC 2.A.86) family.</text>
</comment>
<feature type="transmembrane region" description="Helical" evidence="6">
    <location>
        <begin position="265"/>
        <end position="283"/>
    </location>
</feature>
<dbReference type="PANTHER" id="PTHR21716">
    <property type="entry name" value="TRANSMEMBRANE PROTEIN"/>
    <property type="match status" value="1"/>
</dbReference>
<keyword evidence="5 6" id="KW-0472">Membrane</keyword>